<dbReference type="PROSITE" id="PS50883">
    <property type="entry name" value="EAL"/>
    <property type="match status" value="1"/>
</dbReference>
<feature type="domain" description="GGDEF" evidence="5">
    <location>
        <begin position="306"/>
        <end position="437"/>
    </location>
</feature>
<evidence type="ECO:0000259" key="2">
    <source>
        <dbReference type="PROSITE" id="PS50112"/>
    </source>
</evidence>
<dbReference type="CDD" id="cd00130">
    <property type="entry name" value="PAS"/>
    <property type="match status" value="2"/>
</dbReference>
<dbReference type="PANTHER" id="PTHR44757:SF2">
    <property type="entry name" value="BIOFILM ARCHITECTURE MAINTENANCE PROTEIN MBAA"/>
    <property type="match status" value="1"/>
</dbReference>
<evidence type="ECO:0000313" key="7">
    <source>
        <dbReference type="Proteomes" id="UP000247459"/>
    </source>
</evidence>
<dbReference type="CDD" id="cd01949">
    <property type="entry name" value="GGDEF"/>
    <property type="match status" value="1"/>
</dbReference>
<dbReference type="Proteomes" id="UP000247459">
    <property type="component" value="Unassembled WGS sequence"/>
</dbReference>
<dbReference type="PROSITE" id="PS50113">
    <property type="entry name" value="PAC"/>
    <property type="match status" value="1"/>
</dbReference>
<dbReference type="InterPro" id="IPR000700">
    <property type="entry name" value="PAS-assoc_C"/>
</dbReference>
<dbReference type="PROSITE" id="PS50112">
    <property type="entry name" value="PAS"/>
    <property type="match status" value="1"/>
</dbReference>
<dbReference type="EC" id="2.1.1.80" evidence="6"/>
<dbReference type="InterPro" id="IPR052155">
    <property type="entry name" value="Biofilm_reg_signaling"/>
</dbReference>
<protein>
    <submittedName>
        <fullName evidence="6">Diguanylate cyclase</fullName>
        <ecNumber evidence="6">2.1.1.80</ecNumber>
    </submittedName>
</protein>
<dbReference type="NCBIfam" id="TIGR00254">
    <property type="entry name" value="GGDEF"/>
    <property type="match status" value="1"/>
</dbReference>
<dbReference type="InterPro" id="IPR001610">
    <property type="entry name" value="PAC"/>
</dbReference>
<evidence type="ECO:0000259" key="4">
    <source>
        <dbReference type="PROSITE" id="PS50883"/>
    </source>
</evidence>
<dbReference type="SUPFAM" id="SSF55785">
    <property type="entry name" value="PYP-like sensor domain (PAS domain)"/>
    <property type="match status" value="2"/>
</dbReference>
<dbReference type="SMART" id="SM00052">
    <property type="entry name" value="EAL"/>
    <property type="match status" value="1"/>
</dbReference>
<evidence type="ECO:0000256" key="1">
    <source>
        <dbReference type="SAM" id="Coils"/>
    </source>
</evidence>
<dbReference type="InterPro" id="IPR035919">
    <property type="entry name" value="EAL_sf"/>
</dbReference>
<evidence type="ECO:0000259" key="3">
    <source>
        <dbReference type="PROSITE" id="PS50113"/>
    </source>
</evidence>
<dbReference type="PROSITE" id="PS50887">
    <property type="entry name" value="GGDEF"/>
    <property type="match status" value="1"/>
</dbReference>
<organism evidence="6 7">
    <name type="scientific">Paenibacillus illinoisensis</name>
    <dbReference type="NCBI Taxonomy" id="59845"/>
    <lineage>
        <taxon>Bacteria</taxon>
        <taxon>Bacillati</taxon>
        <taxon>Bacillota</taxon>
        <taxon>Bacilli</taxon>
        <taxon>Bacillales</taxon>
        <taxon>Paenibacillaceae</taxon>
        <taxon>Paenibacillus</taxon>
    </lineage>
</organism>
<evidence type="ECO:0000259" key="5">
    <source>
        <dbReference type="PROSITE" id="PS50887"/>
    </source>
</evidence>
<dbReference type="SUPFAM" id="SSF55073">
    <property type="entry name" value="Nucleotide cyclase"/>
    <property type="match status" value="1"/>
</dbReference>
<feature type="coiled-coil region" evidence="1">
    <location>
        <begin position="133"/>
        <end position="160"/>
    </location>
</feature>
<gene>
    <name evidence="6" type="ORF">PIL02S_01865</name>
</gene>
<dbReference type="Gene3D" id="3.20.20.450">
    <property type="entry name" value="EAL domain"/>
    <property type="match status" value="1"/>
</dbReference>
<dbReference type="SMART" id="SM00267">
    <property type="entry name" value="GGDEF"/>
    <property type="match status" value="1"/>
</dbReference>
<feature type="domain" description="PAS" evidence="2">
    <location>
        <begin position="150"/>
        <end position="226"/>
    </location>
</feature>
<dbReference type="AlphaFoldDB" id="A0A2W0CNA2"/>
<sequence>MAETNKRIGRVDSSQLKRLKSFLQIKHLFEAVSDAIEEAIIIHTDTVVLYANRAAHKMVGVDQSSLTGQPFAKFILKDHLNVVSDWIHCMYSEDRKIDPRLEIKCIRDDGSLFDIEVISRLLTWNKQKVVLSLARDRTNLNNLQTEYNRTQNLLEKIIDNLEVGIWSVDVFRDQIITASKPVSNIYGVDLGEFLENRNFWQEVIHPDDKERVKKAQNKLNSGVLRHQYRIIHQESSEIRYIEDLTVPVLNENKELIRLDGIVIDITKQKHDEEQLQHLAYHDDLTGLLNRKSLEKKLAAMQEDVERNVLLLYVDLDRFGRINDTLGYETGDILLQEVAERLKTIVGEQGFAARMGGDDFAIVISNINEKEINSFINELSKELKREILVKEMNIYITASIGGAIYAKDTENYQELLNHAEIAQISAKKMTDYYVLYNKDMSQLKSNIILESSLRTAVERDEFELYYQPQYKIKTGELIGAEALIRWNHPTLGHLGPNEFIAIAEESGLIEEIGRWVIHNVCYQIKYWKEERYPVVPVSINLSVRQFYSKNLISDIKGILAETQIASELLGFEITESIAIDFKVANSVLEELRNIGIGISVDDFGTGYSSLAYLSKMPISCLKIDRSFINNLGSKDGNSIVKAIITLAKGLDLKVVAEGVETAEQKVELEELGCDFVQGYFYSKPLSVSVFERSILYENF</sequence>
<accession>A0A2W0CNA2</accession>
<dbReference type="Pfam" id="PF13426">
    <property type="entry name" value="PAS_9"/>
    <property type="match status" value="1"/>
</dbReference>
<dbReference type="SMART" id="SM00086">
    <property type="entry name" value="PAC"/>
    <property type="match status" value="2"/>
</dbReference>
<reference evidence="6 7" key="1">
    <citation type="submission" date="2018-01" db="EMBL/GenBank/DDBJ databases">
        <title>Genome sequence of the PGP bacterium Paenibacillus illinoisensis E3.</title>
        <authorList>
            <person name="Rolli E."/>
            <person name="Marasco R."/>
            <person name="Bessem C."/>
            <person name="Michoud G."/>
            <person name="Gaiarsa S."/>
            <person name="Borin S."/>
            <person name="Daffonchio D."/>
        </authorList>
    </citation>
    <scope>NUCLEOTIDE SEQUENCE [LARGE SCALE GENOMIC DNA]</scope>
    <source>
        <strain evidence="6 7">E3</strain>
    </source>
</reference>
<dbReference type="InterPro" id="IPR043128">
    <property type="entry name" value="Rev_trsase/Diguanyl_cyclase"/>
</dbReference>
<dbReference type="NCBIfam" id="TIGR00229">
    <property type="entry name" value="sensory_box"/>
    <property type="match status" value="2"/>
</dbReference>
<dbReference type="CDD" id="cd01948">
    <property type="entry name" value="EAL"/>
    <property type="match status" value="1"/>
</dbReference>
<dbReference type="SUPFAM" id="SSF141868">
    <property type="entry name" value="EAL domain-like"/>
    <property type="match status" value="1"/>
</dbReference>
<dbReference type="Gene3D" id="3.30.450.20">
    <property type="entry name" value="PAS domain"/>
    <property type="match status" value="2"/>
</dbReference>
<dbReference type="InterPro" id="IPR000160">
    <property type="entry name" value="GGDEF_dom"/>
</dbReference>
<keyword evidence="1" id="KW-0175">Coiled coil</keyword>
<keyword evidence="6" id="KW-0489">Methyltransferase</keyword>
<evidence type="ECO:0000313" key="6">
    <source>
        <dbReference type="EMBL" id="PYY29665.1"/>
    </source>
</evidence>
<feature type="domain" description="EAL" evidence="4">
    <location>
        <begin position="445"/>
        <end position="697"/>
    </location>
</feature>
<dbReference type="RefSeq" id="WP_181429737.1">
    <property type="nucleotide sequence ID" value="NZ_PRLG01000015.1"/>
</dbReference>
<dbReference type="InterPro" id="IPR000014">
    <property type="entry name" value="PAS"/>
</dbReference>
<dbReference type="Pfam" id="PF00563">
    <property type="entry name" value="EAL"/>
    <property type="match status" value="1"/>
</dbReference>
<dbReference type="Gene3D" id="3.30.70.270">
    <property type="match status" value="1"/>
</dbReference>
<dbReference type="GO" id="GO:0008983">
    <property type="term" value="F:protein-glutamate O-methyltransferase activity"/>
    <property type="evidence" value="ECO:0007669"/>
    <property type="project" value="UniProtKB-EC"/>
</dbReference>
<dbReference type="SMART" id="SM00091">
    <property type="entry name" value="PAS"/>
    <property type="match status" value="2"/>
</dbReference>
<dbReference type="Pfam" id="PF00990">
    <property type="entry name" value="GGDEF"/>
    <property type="match status" value="1"/>
</dbReference>
<comment type="caution">
    <text evidence="6">The sequence shown here is derived from an EMBL/GenBank/DDBJ whole genome shotgun (WGS) entry which is preliminary data.</text>
</comment>
<feature type="domain" description="PAC" evidence="3">
    <location>
        <begin position="224"/>
        <end position="277"/>
    </location>
</feature>
<keyword evidence="6" id="KW-0808">Transferase</keyword>
<dbReference type="PANTHER" id="PTHR44757">
    <property type="entry name" value="DIGUANYLATE CYCLASE DGCP"/>
    <property type="match status" value="1"/>
</dbReference>
<dbReference type="Pfam" id="PF08447">
    <property type="entry name" value="PAS_3"/>
    <property type="match status" value="1"/>
</dbReference>
<dbReference type="InterPro" id="IPR013655">
    <property type="entry name" value="PAS_fold_3"/>
</dbReference>
<dbReference type="InterPro" id="IPR035965">
    <property type="entry name" value="PAS-like_dom_sf"/>
</dbReference>
<dbReference type="GO" id="GO:0032259">
    <property type="term" value="P:methylation"/>
    <property type="evidence" value="ECO:0007669"/>
    <property type="project" value="UniProtKB-KW"/>
</dbReference>
<name>A0A2W0CNA2_9BACL</name>
<dbReference type="EMBL" id="PRLG01000015">
    <property type="protein sequence ID" value="PYY29665.1"/>
    <property type="molecule type" value="Genomic_DNA"/>
</dbReference>
<dbReference type="InterPro" id="IPR001633">
    <property type="entry name" value="EAL_dom"/>
</dbReference>
<proteinExistence type="predicted"/>
<dbReference type="InterPro" id="IPR029787">
    <property type="entry name" value="Nucleotide_cyclase"/>
</dbReference>